<comment type="caution">
    <text evidence="2">The sequence shown here is derived from an EMBL/GenBank/DDBJ whole genome shotgun (WGS) entry which is preliminary data.</text>
</comment>
<feature type="region of interest" description="Disordered" evidence="1">
    <location>
        <begin position="160"/>
        <end position="188"/>
    </location>
</feature>
<dbReference type="AlphaFoldDB" id="A0A4U0U9E5"/>
<reference evidence="2 3" key="1">
    <citation type="submission" date="2017-03" db="EMBL/GenBank/DDBJ databases">
        <title>Genomes of endolithic fungi from Antarctica.</title>
        <authorList>
            <person name="Coleine C."/>
            <person name="Masonjones S."/>
            <person name="Stajich J.E."/>
        </authorList>
    </citation>
    <scope>NUCLEOTIDE SEQUENCE [LARGE SCALE GENOMIC DNA]</scope>
    <source>
        <strain evidence="2 3">CCFEE 6315</strain>
    </source>
</reference>
<organism evidence="2 3">
    <name type="scientific">Salinomyces thailandicus</name>
    <dbReference type="NCBI Taxonomy" id="706561"/>
    <lineage>
        <taxon>Eukaryota</taxon>
        <taxon>Fungi</taxon>
        <taxon>Dikarya</taxon>
        <taxon>Ascomycota</taxon>
        <taxon>Pezizomycotina</taxon>
        <taxon>Dothideomycetes</taxon>
        <taxon>Dothideomycetidae</taxon>
        <taxon>Mycosphaerellales</taxon>
        <taxon>Teratosphaeriaceae</taxon>
        <taxon>Salinomyces</taxon>
    </lineage>
</organism>
<sequence>MSSFWSTLSRRGRLTSLAVCFTVACLLLTWSFLPTSNPRINAEPLRPVEPLRPEPLLPPVACRGPRGGFLDDPETEDLPLPAYSLPNITFPLTTTGSYEALRLEQTWMTADQRYGPYGFGEDIEETRRFSKVDWPSVDWGELQDACYQINKQRFHGRETLQSGADPRFRSASSQRRLSHRRTAEVEPRHKTGRQAIVLRAWSTFEYAPEDLWNIRAIITEASLATGGEYTVFLLVDVKAEDGAMIHEDDEMYRTLLKQSVPEEFWNIAVLFHESLQHSWYAKVGEYRPFWQIMQPLQLFAHFYPEFDHFWQFEMDTRFTGDVGKMLRAFNDFGKEEPSKQARERASWTYMPRVHGTYEKFSAAINETMGGEAAWGPVKMGKIKPIGPKMPVDGPKGDNFRIGVGQDADLLLLGQLHEVRRIQTGNDWIFKDWYRGGEGMNDPRFVSVPAQARASQELLEAIHIAQHKTGIRVPSEATLPTFALWHGLKVVGLPIPKYQHAERNVEELNFVYNGGLPKDFRDGIANGPTMYRSTAVSFFIRPMTFAWWSNLCDPVYDFWTTGKTERKTTLWPPYADKIKVPMTMPEFMKEVDGKIYVPNLIMHPRKTNTYRAPERRGFVDEPRWRQRQVR</sequence>
<dbReference type="Pfam" id="PF11885">
    <property type="entry name" value="DUF3405"/>
    <property type="match status" value="1"/>
</dbReference>
<dbReference type="PANTHER" id="PTHR36205">
    <property type="entry name" value="CHROMOSOME 19, WHOLE GENOME SHOTGUN SEQUENCE"/>
    <property type="match status" value="1"/>
</dbReference>
<dbReference type="PANTHER" id="PTHR36205:SF2">
    <property type="entry name" value="MAJOR FACILITATOR SUPERFAMILY TRANSPORTER"/>
    <property type="match status" value="1"/>
</dbReference>
<evidence type="ECO:0000313" key="2">
    <source>
        <dbReference type="EMBL" id="TKA31707.1"/>
    </source>
</evidence>
<evidence type="ECO:0000256" key="1">
    <source>
        <dbReference type="SAM" id="MobiDB-lite"/>
    </source>
</evidence>
<keyword evidence="3" id="KW-1185">Reference proteome</keyword>
<evidence type="ECO:0000313" key="3">
    <source>
        <dbReference type="Proteomes" id="UP000308549"/>
    </source>
</evidence>
<proteinExistence type="predicted"/>
<dbReference type="Proteomes" id="UP000308549">
    <property type="component" value="Unassembled WGS sequence"/>
</dbReference>
<name>A0A4U0U9E5_9PEZI</name>
<gene>
    <name evidence="2" type="ORF">B0A50_01785</name>
</gene>
<dbReference type="EMBL" id="NAJL01000007">
    <property type="protein sequence ID" value="TKA31707.1"/>
    <property type="molecule type" value="Genomic_DNA"/>
</dbReference>
<dbReference type="OrthoDB" id="3353407at2759"/>
<accession>A0A4U0U9E5</accession>
<protein>
    <submittedName>
        <fullName evidence="2">Uncharacterized protein</fullName>
    </submittedName>
</protein>
<dbReference type="InterPro" id="IPR021822">
    <property type="entry name" value="DUF3405"/>
</dbReference>